<proteinExistence type="predicted"/>
<evidence type="ECO:0000313" key="1">
    <source>
        <dbReference type="EnsemblMetazoa" id="Aqu2.1.12023_001"/>
    </source>
</evidence>
<reference evidence="1" key="1">
    <citation type="submission" date="2017-05" db="UniProtKB">
        <authorList>
            <consortium name="EnsemblMetazoa"/>
        </authorList>
    </citation>
    <scope>IDENTIFICATION</scope>
</reference>
<dbReference type="AlphaFoldDB" id="A0A1X7TBU2"/>
<dbReference type="EnsemblMetazoa" id="Aqu2.1.12023_001">
    <property type="protein sequence ID" value="Aqu2.1.12023_001"/>
    <property type="gene ID" value="Aqu2.1.12023"/>
</dbReference>
<organism evidence="1">
    <name type="scientific">Amphimedon queenslandica</name>
    <name type="common">Sponge</name>
    <dbReference type="NCBI Taxonomy" id="400682"/>
    <lineage>
        <taxon>Eukaryota</taxon>
        <taxon>Metazoa</taxon>
        <taxon>Porifera</taxon>
        <taxon>Demospongiae</taxon>
        <taxon>Heteroscleromorpha</taxon>
        <taxon>Haplosclerida</taxon>
        <taxon>Niphatidae</taxon>
        <taxon>Amphimedon</taxon>
    </lineage>
</organism>
<accession>A0A1X7TBU2</accession>
<dbReference type="InParanoid" id="A0A1X7TBU2"/>
<sequence>MPLEFFIFFLILFLFFRI</sequence>
<name>A0A1X7TBU2_AMPQE</name>
<protein>
    <submittedName>
        <fullName evidence="1">Uncharacterized protein</fullName>
    </submittedName>
</protein>